<accession>A0A5D2I4M5</accession>
<proteinExistence type="predicted"/>
<protein>
    <submittedName>
        <fullName evidence="1">Uncharacterized protein</fullName>
    </submittedName>
</protein>
<dbReference type="Proteomes" id="UP000322667">
    <property type="component" value="Chromosome D12"/>
</dbReference>
<gene>
    <name evidence="1" type="ORF">ES332_D12G025400v1</name>
</gene>
<evidence type="ECO:0000313" key="1">
    <source>
        <dbReference type="EMBL" id="TYH37230.1"/>
    </source>
</evidence>
<evidence type="ECO:0000313" key="2">
    <source>
        <dbReference type="Proteomes" id="UP000322667"/>
    </source>
</evidence>
<dbReference type="EMBL" id="CM017634">
    <property type="protein sequence ID" value="TYH37230.1"/>
    <property type="molecule type" value="Genomic_DNA"/>
</dbReference>
<sequence length="86" mass="9600">MLIFCLMIPVPQSTVTLTIQSSFLHSSPIQEQKCYSSVQFSFPLESPSPATTLRNPVRLYPSTFLLLVSLIQGYPRRTTDLPAAIN</sequence>
<name>A0A5D2I4M5_GOSTO</name>
<organism evidence="1 2">
    <name type="scientific">Gossypium tomentosum</name>
    <name type="common">Hawaiian cotton</name>
    <name type="synonym">Gossypium sandvicense</name>
    <dbReference type="NCBI Taxonomy" id="34277"/>
    <lineage>
        <taxon>Eukaryota</taxon>
        <taxon>Viridiplantae</taxon>
        <taxon>Streptophyta</taxon>
        <taxon>Embryophyta</taxon>
        <taxon>Tracheophyta</taxon>
        <taxon>Spermatophyta</taxon>
        <taxon>Magnoliopsida</taxon>
        <taxon>eudicotyledons</taxon>
        <taxon>Gunneridae</taxon>
        <taxon>Pentapetalae</taxon>
        <taxon>rosids</taxon>
        <taxon>malvids</taxon>
        <taxon>Malvales</taxon>
        <taxon>Malvaceae</taxon>
        <taxon>Malvoideae</taxon>
        <taxon>Gossypium</taxon>
    </lineage>
</organism>
<keyword evidence="2" id="KW-1185">Reference proteome</keyword>
<dbReference type="AlphaFoldDB" id="A0A5D2I4M5"/>
<reference evidence="1 2" key="1">
    <citation type="submission" date="2019-07" db="EMBL/GenBank/DDBJ databases">
        <title>WGS assembly of Gossypium tomentosum.</title>
        <authorList>
            <person name="Chen Z.J."/>
            <person name="Sreedasyam A."/>
            <person name="Ando A."/>
            <person name="Song Q."/>
            <person name="De L."/>
            <person name="Hulse-Kemp A."/>
            <person name="Ding M."/>
            <person name="Ye W."/>
            <person name="Kirkbride R."/>
            <person name="Jenkins J."/>
            <person name="Plott C."/>
            <person name="Lovell J."/>
            <person name="Lin Y.-M."/>
            <person name="Vaughn R."/>
            <person name="Liu B."/>
            <person name="Li W."/>
            <person name="Simpson S."/>
            <person name="Scheffler B."/>
            <person name="Saski C."/>
            <person name="Grover C."/>
            <person name="Hu G."/>
            <person name="Conover J."/>
            <person name="Carlson J."/>
            <person name="Shu S."/>
            <person name="Boston L."/>
            <person name="Williams M."/>
            <person name="Peterson D."/>
            <person name="Mcgee K."/>
            <person name="Jones D."/>
            <person name="Wendel J."/>
            <person name="Stelly D."/>
            <person name="Grimwood J."/>
            <person name="Schmutz J."/>
        </authorList>
    </citation>
    <scope>NUCLEOTIDE SEQUENCE [LARGE SCALE GENOMIC DNA]</scope>
    <source>
        <strain evidence="1">7179.01</strain>
    </source>
</reference>